<dbReference type="Gene3D" id="1.10.150.670">
    <property type="entry name" value="Crossover junction endonuclease EME1, DNA-binding domain"/>
    <property type="match status" value="1"/>
</dbReference>
<evidence type="ECO:0000313" key="19">
    <source>
        <dbReference type="EMBL" id="KAH3672394.1"/>
    </source>
</evidence>
<dbReference type="GO" id="GO:0003677">
    <property type="term" value="F:DNA binding"/>
    <property type="evidence" value="ECO:0007669"/>
    <property type="project" value="UniProtKB-UniRule"/>
</dbReference>
<evidence type="ECO:0000256" key="4">
    <source>
        <dbReference type="ARBA" id="ARBA00017114"/>
    </source>
</evidence>
<name>A0A9P8TB83_9ASCO</name>
<sequence length="530" mass="61110">MELPNDIKLLYITWLEELEEAVDRRQEKTRMVYRKALANIRTYENALLNPLELKKVPFIGDSLLGKLSKKLENYCMENGYIMPDASLPAQRKRKDNPGTIDDTGKATSKAVNPVKRKKSYIPAKNTGNYAILLVLLELDREQAGITKEQIISKANPYCTSSFSATATGARTAYSAWSGMKKLKSELLVEEKGRPAQYRLTDAGIELAEKLKVVNNIEFRTETKSPLQTNFSSLGTPQISSNNKTLKYKDVSYEFWEPGSYEIAFITDTREMKTQDERDFFQKKLNEFSVKTYTSDLPVGDGLWIGCHKTTGERIVLDYLFERKRLDDLVHSIKDGRYHEQKVRLKRTGIKNIFYIIEEYPIIDMDRMILAIETAMSSLMTVSNFHVKKTSNADDTVQFVRRATDAIKSYYENKRLLIIKPSQLKYQSDYENTLEQFRAQFCNEEIVHKYETFTIMLSKSKLVTVKEAFIQMLMCVNGISLEKALLIQRHFKTPKLLVENFADADLDLLSEIPKPKLNVIRDLVTKELYEN</sequence>
<dbReference type="Pfam" id="PF14716">
    <property type="entry name" value="HHH_8"/>
    <property type="match status" value="1"/>
</dbReference>
<dbReference type="Pfam" id="PF21136">
    <property type="entry name" value="WHD_MUS81"/>
    <property type="match status" value="1"/>
</dbReference>
<keyword evidence="5 16" id="KW-0540">Nuclease</keyword>
<dbReference type="CDD" id="cd20074">
    <property type="entry name" value="XPF_nuclease_Mus81"/>
    <property type="match status" value="1"/>
</dbReference>
<comment type="caution">
    <text evidence="19">The sequence shown here is derived from an EMBL/GenBank/DDBJ whole genome shotgun (WGS) entry which is preliminary data.</text>
</comment>
<dbReference type="GO" id="GO:0005634">
    <property type="term" value="C:nucleus"/>
    <property type="evidence" value="ECO:0007669"/>
    <property type="project" value="UniProtKB-SubCell"/>
</dbReference>
<evidence type="ECO:0000256" key="3">
    <source>
        <dbReference type="ARBA" id="ARBA00010015"/>
    </source>
</evidence>
<gene>
    <name evidence="19" type="ORF">WICMUC_004230</name>
</gene>
<dbReference type="InterPro" id="IPR033309">
    <property type="entry name" value="Mus81"/>
</dbReference>
<dbReference type="InterPro" id="IPR010996">
    <property type="entry name" value="HHH_MUS81"/>
</dbReference>
<dbReference type="InterPro" id="IPR047416">
    <property type="entry name" value="XPF_nuclease_Mus81"/>
</dbReference>
<evidence type="ECO:0000256" key="10">
    <source>
        <dbReference type="ARBA" id="ARBA00022842"/>
    </source>
</evidence>
<keyword evidence="13 16" id="KW-0539">Nucleus</keyword>
<evidence type="ECO:0000256" key="7">
    <source>
        <dbReference type="ARBA" id="ARBA00022759"/>
    </source>
</evidence>
<dbReference type="InterPro" id="IPR042530">
    <property type="entry name" value="EME1/EME2_C"/>
</dbReference>
<dbReference type="Gene3D" id="1.10.150.110">
    <property type="entry name" value="DNA polymerase beta, N-terminal domain-like"/>
    <property type="match status" value="1"/>
</dbReference>
<dbReference type="FunFam" id="3.40.50.10130:FF:000005">
    <property type="entry name" value="crossover junction endonuclease MUS81 isoform X1"/>
    <property type="match status" value="1"/>
</dbReference>
<keyword evidence="11 16" id="KW-0233">DNA recombination</keyword>
<keyword evidence="9 16" id="KW-0378">Hydrolase</keyword>
<dbReference type="InterPro" id="IPR047417">
    <property type="entry name" value="WHD_MUS81"/>
</dbReference>
<feature type="domain" description="ERCC4" evidence="18">
    <location>
        <begin position="263"/>
        <end position="360"/>
    </location>
</feature>
<dbReference type="InterPro" id="IPR036388">
    <property type="entry name" value="WH-like_DNA-bd_sf"/>
</dbReference>
<dbReference type="Proteomes" id="UP000769528">
    <property type="component" value="Unassembled WGS sequence"/>
</dbReference>
<dbReference type="GO" id="GO:0031573">
    <property type="term" value="P:mitotic intra-S DNA damage checkpoint signaling"/>
    <property type="evidence" value="ECO:0007669"/>
    <property type="project" value="TreeGrafter"/>
</dbReference>
<reference evidence="19" key="1">
    <citation type="journal article" date="2021" name="Open Biol.">
        <title>Shared evolutionary footprints suggest mitochondrial oxidative damage underlies multiple complex I losses in fungi.</title>
        <authorList>
            <person name="Schikora-Tamarit M.A."/>
            <person name="Marcet-Houben M."/>
            <person name="Nosek J."/>
            <person name="Gabaldon T."/>
        </authorList>
    </citation>
    <scope>NUCLEOTIDE SEQUENCE</scope>
    <source>
        <strain evidence="19">CBS6341</strain>
    </source>
</reference>
<evidence type="ECO:0000256" key="13">
    <source>
        <dbReference type="ARBA" id="ARBA00023242"/>
    </source>
</evidence>
<evidence type="ECO:0000256" key="5">
    <source>
        <dbReference type="ARBA" id="ARBA00022722"/>
    </source>
</evidence>
<evidence type="ECO:0000256" key="6">
    <source>
        <dbReference type="ARBA" id="ARBA00022723"/>
    </source>
</evidence>
<dbReference type="InterPro" id="IPR027421">
    <property type="entry name" value="DNA_pol_lamdba_lyase_dom_sf"/>
</dbReference>
<dbReference type="GO" id="GO:0000712">
    <property type="term" value="P:resolution of meiotic recombination intermediates"/>
    <property type="evidence" value="ECO:0007669"/>
    <property type="project" value="UniProtKB-ARBA"/>
</dbReference>
<organism evidence="19 20">
    <name type="scientific">Wickerhamomyces mucosus</name>
    <dbReference type="NCBI Taxonomy" id="1378264"/>
    <lineage>
        <taxon>Eukaryota</taxon>
        <taxon>Fungi</taxon>
        <taxon>Dikarya</taxon>
        <taxon>Ascomycota</taxon>
        <taxon>Saccharomycotina</taxon>
        <taxon>Saccharomycetes</taxon>
        <taxon>Phaffomycetales</taxon>
        <taxon>Wickerhamomycetaceae</taxon>
        <taxon>Wickerhamomyces</taxon>
    </lineage>
</organism>
<dbReference type="CDD" id="cd21036">
    <property type="entry name" value="WH_MUS81"/>
    <property type="match status" value="1"/>
</dbReference>
<comment type="similarity">
    <text evidence="3 16">Belongs to the XPF family.</text>
</comment>
<comment type="function">
    <text evidence="15 16">Interacts with EME1 to form a DNA structure-specific endonuclease with substrate preference for branched DNA structures with a 5'-end at the branch nick. Typical substrates include 3'-flap structures, D-loops, replication forks and nicked Holliday junctions. May be required in mitosis for the processing of stalled or collapsed replication fork intermediates. May be required in meiosis for the repair of meiosis-specific double strand breaks subsequent to single-end invasion (SEI).</text>
</comment>
<evidence type="ECO:0000256" key="9">
    <source>
        <dbReference type="ARBA" id="ARBA00022801"/>
    </source>
</evidence>
<dbReference type="EC" id="3.1.22.-" evidence="16"/>
<evidence type="ECO:0000313" key="20">
    <source>
        <dbReference type="Proteomes" id="UP000769528"/>
    </source>
</evidence>
<dbReference type="PANTHER" id="PTHR13451">
    <property type="entry name" value="CLASS II CROSSOVER JUNCTION ENDONUCLEASE MUS81"/>
    <property type="match status" value="1"/>
</dbReference>
<dbReference type="Gene3D" id="3.40.50.10130">
    <property type="match status" value="1"/>
</dbReference>
<dbReference type="GO" id="GO:0048257">
    <property type="term" value="F:3'-flap endonuclease activity"/>
    <property type="evidence" value="ECO:0007669"/>
    <property type="project" value="TreeGrafter"/>
</dbReference>
<dbReference type="AlphaFoldDB" id="A0A9P8TB83"/>
<keyword evidence="8 16" id="KW-0227">DNA damage</keyword>
<evidence type="ECO:0000256" key="1">
    <source>
        <dbReference type="ARBA" id="ARBA00001946"/>
    </source>
</evidence>
<evidence type="ECO:0000256" key="17">
    <source>
        <dbReference type="SAM" id="MobiDB-lite"/>
    </source>
</evidence>
<keyword evidence="14" id="KW-0469">Meiosis</keyword>
<keyword evidence="10 16" id="KW-0460">Magnesium</keyword>
<proteinExistence type="inferred from homology"/>
<protein>
    <recommendedName>
        <fullName evidence="4 16">Crossover junction endonuclease MUS81</fullName>
        <ecNumber evidence="16">3.1.22.-</ecNumber>
    </recommendedName>
</protein>
<comment type="cofactor">
    <cofactor evidence="1 16">
        <name>Mg(2+)</name>
        <dbReference type="ChEBI" id="CHEBI:18420"/>
    </cofactor>
</comment>
<keyword evidence="6 16" id="KW-0479">Metal-binding</keyword>
<keyword evidence="7 16" id="KW-0255">Endonuclease</keyword>
<evidence type="ECO:0000256" key="2">
    <source>
        <dbReference type="ARBA" id="ARBA00004123"/>
    </source>
</evidence>
<dbReference type="EMBL" id="JAEUBF010001150">
    <property type="protein sequence ID" value="KAH3672394.1"/>
    <property type="molecule type" value="Genomic_DNA"/>
</dbReference>
<comment type="subunit">
    <text evidence="16">Interacts with EME1.</text>
</comment>
<reference evidence="19" key="2">
    <citation type="submission" date="2021-01" db="EMBL/GenBank/DDBJ databases">
        <authorList>
            <person name="Schikora-Tamarit M.A."/>
        </authorList>
    </citation>
    <scope>NUCLEOTIDE SEQUENCE</scope>
    <source>
        <strain evidence="19">CBS6341</strain>
    </source>
</reference>
<evidence type="ECO:0000256" key="15">
    <source>
        <dbReference type="ARBA" id="ARBA00058015"/>
    </source>
</evidence>
<keyword evidence="20" id="KW-1185">Reference proteome</keyword>
<evidence type="ECO:0000259" key="18">
    <source>
        <dbReference type="SMART" id="SM00891"/>
    </source>
</evidence>
<accession>A0A9P8TB83</accession>
<dbReference type="InterPro" id="IPR011335">
    <property type="entry name" value="Restrct_endonuc-II-like"/>
</dbReference>
<dbReference type="SUPFAM" id="SSF47802">
    <property type="entry name" value="DNA polymerase beta, N-terminal domain-like"/>
    <property type="match status" value="1"/>
</dbReference>
<dbReference type="FunFam" id="1.10.10.10:FF:000307">
    <property type="entry name" value="Crossover junction endonuclease MUS81"/>
    <property type="match status" value="1"/>
</dbReference>
<feature type="region of interest" description="Disordered" evidence="17">
    <location>
        <begin position="86"/>
        <end position="108"/>
    </location>
</feature>
<dbReference type="SMART" id="SM00891">
    <property type="entry name" value="ERCC4"/>
    <property type="match status" value="1"/>
</dbReference>
<dbReference type="Pfam" id="PF02732">
    <property type="entry name" value="ERCC4"/>
    <property type="match status" value="1"/>
</dbReference>
<dbReference type="GO" id="GO:0048476">
    <property type="term" value="C:Holliday junction resolvase complex"/>
    <property type="evidence" value="ECO:0007669"/>
    <property type="project" value="UniProtKB-UniRule"/>
</dbReference>
<dbReference type="OrthoDB" id="5963188at2759"/>
<evidence type="ECO:0000256" key="16">
    <source>
        <dbReference type="RuleBase" id="RU369042"/>
    </source>
</evidence>
<comment type="subcellular location">
    <subcellularLocation>
        <location evidence="2 16">Nucleus</location>
    </subcellularLocation>
</comment>
<dbReference type="Gene3D" id="1.10.10.10">
    <property type="entry name" value="Winged helix-like DNA-binding domain superfamily/Winged helix DNA-binding domain"/>
    <property type="match status" value="1"/>
</dbReference>
<dbReference type="GO" id="GO:0000727">
    <property type="term" value="P:double-strand break repair via break-induced replication"/>
    <property type="evidence" value="ECO:0007669"/>
    <property type="project" value="UniProtKB-UniRule"/>
</dbReference>
<evidence type="ECO:0000256" key="14">
    <source>
        <dbReference type="ARBA" id="ARBA00023254"/>
    </source>
</evidence>
<dbReference type="InterPro" id="IPR006166">
    <property type="entry name" value="ERCC4_domain"/>
</dbReference>
<dbReference type="GO" id="GO:0008821">
    <property type="term" value="F:crossover junction DNA endonuclease activity"/>
    <property type="evidence" value="ECO:0007669"/>
    <property type="project" value="UniProtKB-UniRule"/>
</dbReference>
<dbReference type="GO" id="GO:0006308">
    <property type="term" value="P:DNA catabolic process"/>
    <property type="evidence" value="ECO:0007669"/>
    <property type="project" value="UniProtKB-UniRule"/>
</dbReference>
<evidence type="ECO:0000256" key="8">
    <source>
        <dbReference type="ARBA" id="ARBA00022763"/>
    </source>
</evidence>
<dbReference type="PANTHER" id="PTHR13451:SF0">
    <property type="entry name" value="CROSSOVER JUNCTION ENDONUCLEASE MUS81"/>
    <property type="match status" value="1"/>
</dbReference>
<evidence type="ECO:0000256" key="11">
    <source>
        <dbReference type="ARBA" id="ARBA00023172"/>
    </source>
</evidence>
<dbReference type="GO" id="GO:0046872">
    <property type="term" value="F:metal ion binding"/>
    <property type="evidence" value="ECO:0007669"/>
    <property type="project" value="UniProtKB-UniRule"/>
</dbReference>
<evidence type="ECO:0000256" key="12">
    <source>
        <dbReference type="ARBA" id="ARBA00023204"/>
    </source>
</evidence>
<keyword evidence="12 16" id="KW-0234">DNA repair</keyword>
<dbReference type="SUPFAM" id="SSF52980">
    <property type="entry name" value="Restriction endonuclease-like"/>
    <property type="match status" value="1"/>
</dbReference>